<evidence type="ECO:0000256" key="2">
    <source>
        <dbReference type="ARBA" id="ARBA00023186"/>
    </source>
</evidence>
<dbReference type="PANTHER" id="PTHR21237">
    <property type="entry name" value="GRPE PROTEIN"/>
    <property type="match status" value="1"/>
</dbReference>
<dbReference type="HAMAP" id="MF_01151">
    <property type="entry name" value="GrpE"/>
    <property type="match status" value="1"/>
</dbReference>
<dbReference type="GO" id="GO:0006457">
    <property type="term" value="P:protein folding"/>
    <property type="evidence" value="ECO:0007669"/>
    <property type="project" value="InterPro"/>
</dbReference>
<organism evidence="6 7">
    <name type="scientific">Agrococcus baldri</name>
    <dbReference type="NCBI Taxonomy" id="153730"/>
    <lineage>
        <taxon>Bacteria</taxon>
        <taxon>Bacillati</taxon>
        <taxon>Actinomycetota</taxon>
        <taxon>Actinomycetes</taxon>
        <taxon>Micrococcales</taxon>
        <taxon>Microbacteriaceae</taxon>
        <taxon>Agrococcus</taxon>
    </lineage>
</organism>
<evidence type="ECO:0000256" key="5">
    <source>
        <dbReference type="SAM" id="MobiDB-lite"/>
    </source>
</evidence>
<evidence type="ECO:0000256" key="3">
    <source>
        <dbReference type="HAMAP-Rule" id="MF_01151"/>
    </source>
</evidence>
<dbReference type="CDD" id="cd00446">
    <property type="entry name" value="GrpE"/>
    <property type="match status" value="1"/>
</dbReference>
<comment type="function">
    <text evidence="3">Participates actively in the response to hyperosmotic and heat shock by preventing the aggregation of stress-denatured proteins, in association with DnaK and GrpE. It is the nucleotide exchange factor for DnaK and may function as a thermosensor. Unfolded proteins bind initially to DnaJ; upon interaction with the DnaJ-bound protein, DnaK hydrolyzes its bound ATP, resulting in the formation of a stable complex. GrpE releases ADP from DnaK; ATP binding to DnaK triggers the release of the substrate protein, thus completing the reaction cycle. Several rounds of ATP-dependent interactions between DnaJ, DnaK and GrpE are required for fully efficient folding.</text>
</comment>
<sequence length="249" mass="26375">MTNHEEFEEPRVNDKRRIDPVTGEPREPAKADSGAQPAAEPTGHVDLGGQAVPADASTTPVVPADSDGAESGAPSDAQPAPQAEADELSAEDRALLEGEASKVEAERAALEAKSAAQLDELQRLRAEYVNYRNRVERERAGDREATTASVIKAMLPALDDLDLADKHGDLVEGPLAIVAAKLRGSFDELGVVKLGEVGEAFDIDKHEAVAQLPSAEVTEMVVADVIQSGYRVGERVLRAAKVAVFVPAE</sequence>
<evidence type="ECO:0000313" key="6">
    <source>
        <dbReference type="EMBL" id="SFS09222.1"/>
    </source>
</evidence>
<keyword evidence="3" id="KW-0346">Stress response</keyword>
<dbReference type="GO" id="GO:0042803">
    <property type="term" value="F:protein homodimerization activity"/>
    <property type="evidence" value="ECO:0007669"/>
    <property type="project" value="InterPro"/>
</dbReference>
<evidence type="ECO:0000256" key="1">
    <source>
        <dbReference type="ARBA" id="ARBA00009054"/>
    </source>
</evidence>
<name>A0AA94HLV8_9MICO</name>
<proteinExistence type="inferred from homology"/>
<protein>
    <recommendedName>
        <fullName evidence="3">Protein GrpE</fullName>
    </recommendedName>
    <alternativeName>
        <fullName evidence="3">HSP-70 cofactor</fullName>
    </alternativeName>
</protein>
<dbReference type="Gene3D" id="3.90.20.20">
    <property type="match status" value="1"/>
</dbReference>
<evidence type="ECO:0000256" key="4">
    <source>
        <dbReference type="RuleBase" id="RU004478"/>
    </source>
</evidence>
<dbReference type="GO" id="GO:0051082">
    <property type="term" value="F:unfolded protein binding"/>
    <property type="evidence" value="ECO:0007669"/>
    <property type="project" value="TreeGrafter"/>
</dbReference>
<reference evidence="6 7" key="1">
    <citation type="submission" date="2016-10" db="EMBL/GenBank/DDBJ databases">
        <authorList>
            <person name="Varghese N."/>
            <person name="Submissions S."/>
        </authorList>
    </citation>
    <scope>NUCLEOTIDE SEQUENCE [LARGE SCALE GENOMIC DNA]</scope>
    <source>
        <strain evidence="6 7">IAM 15147</strain>
    </source>
</reference>
<keyword evidence="2 3" id="KW-0143">Chaperone</keyword>
<comment type="subcellular location">
    <subcellularLocation>
        <location evidence="3">Cytoplasm</location>
    </subcellularLocation>
</comment>
<keyword evidence="3" id="KW-0963">Cytoplasm</keyword>
<dbReference type="InterPro" id="IPR013805">
    <property type="entry name" value="GrpE_CC"/>
</dbReference>
<dbReference type="SUPFAM" id="SSF58014">
    <property type="entry name" value="Coiled-coil domain of nucleotide exchange factor GrpE"/>
    <property type="match status" value="1"/>
</dbReference>
<feature type="region of interest" description="Disordered" evidence="5">
    <location>
        <begin position="1"/>
        <end position="97"/>
    </location>
</feature>
<dbReference type="SUPFAM" id="SSF51064">
    <property type="entry name" value="Head domain of nucleotide exchange factor GrpE"/>
    <property type="match status" value="1"/>
</dbReference>
<dbReference type="GO" id="GO:0000774">
    <property type="term" value="F:adenyl-nucleotide exchange factor activity"/>
    <property type="evidence" value="ECO:0007669"/>
    <property type="project" value="InterPro"/>
</dbReference>
<dbReference type="GO" id="GO:0005737">
    <property type="term" value="C:cytoplasm"/>
    <property type="evidence" value="ECO:0007669"/>
    <property type="project" value="UniProtKB-SubCell"/>
</dbReference>
<comment type="caution">
    <text evidence="6">The sequence shown here is derived from an EMBL/GenBank/DDBJ whole genome shotgun (WGS) entry which is preliminary data.</text>
</comment>
<dbReference type="Pfam" id="PF01025">
    <property type="entry name" value="GrpE"/>
    <property type="match status" value="1"/>
</dbReference>
<dbReference type="EMBL" id="FOZN01000002">
    <property type="protein sequence ID" value="SFS09222.1"/>
    <property type="molecule type" value="Genomic_DNA"/>
</dbReference>
<dbReference type="PANTHER" id="PTHR21237:SF23">
    <property type="entry name" value="GRPE PROTEIN HOMOLOG, MITOCHONDRIAL"/>
    <property type="match status" value="1"/>
</dbReference>
<dbReference type="InterPro" id="IPR009012">
    <property type="entry name" value="GrpE_head"/>
</dbReference>
<dbReference type="RefSeq" id="WP_092916926.1">
    <property type="nucleotide sequence ID" value="NZ_FOZN01000002.1"/>
</dbReference>
<accession>A0AA94HLV8</accession>
<dbReference type="Proteomes" id="UP000198506">
    <property type="component" value="Unassembled WGS sequence"/>
</dbReference>
<comment type="similarity">
    <text evidence="1 3 4">Belongs to the GrpE family.</text>
</comment>
<keyword evidence="7" id="KW-1185">Reference proteome</keyword>
<dbReference type="PRINTS" id="PR00773">
    <property type="entry name" value="GRPEPROTEIN"/>
</dbReference>
<dbReference type="AlphaFoldDB" id="A0AA94HLV8"/>
<dbReference type="Gene3D" id="2.30.22.10">
    <property type="entry name" value="Head domain of nucleotide exchange factor GrpE"/>
    <property type="match status" value="1"/>
</dbReference>
<gene>
    <name evidence="3" type="primary">grpE</name>
    <name evidence="6" type="ORF">SAMN04487783_1227</name>
</gene>
<evidence type="ECO:0000313" key="7">
    <source>
        <dbReference type="Proteomes" id="UP000198506"/>
    </source>
</evidence>
<dbReference type="GO" id="GO:0051087">
    <property type="term" value="F:protein-folding chaperone binding"/>
    <property type="evidence" value="ECO:0007669"/>
    <property type="project" value="InterPro"/>
</dbReference>
<dbReference type="InterPro" id="IPR000740">
    <property type="entry name" value="GrpE"/>
</dbReference>
<comment type="subunit">
    <text evidence="3">Homodimer.</text>
</comment>
<feature type="compositionally biased region" description="Basic and acidic residues" evidence="5">
    <location>
        <begin position="9"/>
        <end position="30"/>
    </location>
</feature>